<dbReference type="PROSITE" id="PS50112">
    <property type="entry name" value="PAS"/>
    <property type="match status" value="1"/>
</dbReference>
<dbReference type="SUPFAM" id="SSF47384">
    <property type="entry name" value="Homodimeric domain of signal transducing histidine kinase"/>
    <property type="match status" value="1"/>
</dbReference>
<dbReference type="SMART" id="SM00388">
    <property type="entry name" value="HisKA"/>
    <property type="match status" value="1"/>
</dbReference>
<dbReference type="Gene3D" id="3.30.565.10">
    <property type="entry name" value="Histidine kinase-like ATPase, C-terminal domain"/>
    <property type="match status" value="1"/>
</dbReference>
<evidence type="ECO:0000259" key="9">
    <source>
        <dbReference type="PROSITE" id="PS50113"/>
    </source>
</evidence>
<keyword evidence="6" id="KW-0175">Coiled coil</keyword>
<keyword evidence="11" id="KW-1185">Reference proteome</keyword>
<evidence type="ECO:0000259" key="7">
    <source>
        <dbReference type="PROSITE" id="PS50109"/>
    </source>
</evidence>
<dbReference type="InterPro" id="IPR003594">
    <property type="entry name" value="HATPase_dom"/>
</dbReference>
<dbReference type="InterPro" id="IPR036890">
    <property type="entry name" value="HATPase_C_sf"/>
</dbReference>
<dbReference type="SUPFAM" id="SSF55874">
    <property type="entry name" value="ATPase domain of HSP90 chaperone/DNA topoisomerase II/histidine kinase"/>
    <property type="match status" value="1"/>
</dbReference>
<dbReference type="EMBL" id="QTJV01000006">
    <property type="protein sequence ID" value="RFM33994.1"/>
    <property type="molecule type" value="Genomic_DNA"/>
</dbReference>
<reference evidence="10 11" key="1">
    <citation type="submission" date="2018-08" db="EMBL/GenBank/DDBJ databases">
        <title>Chitinophaga sp. K20C18050901, a novel bacterium isolated from forest soil.</title>
        <authorList>
            <person name="Wang C."/>
        </authorList>
    </citation>
    <scope>NUCLEOTIDE SEQUENCE [LARGE SCALE GENOMIC DNA]</scope>
    <source>
        <strain evidence="10 11">K20C18050901</strain>
    </source>
</reference>
<evidence type="ECO:0000256" key="3">
    <source>
        <dbReference type="ARBA" id="ARBA00022553"/>
    </source>
</evidence>
<evidence type="ECO:0000256" key="2">
    <source>
        <dbReference type="ARBA" id="ARBA00012438"/>
    </source>
</evidence>
<dbReference type="FunFam" id="3.30.565.10:FF:000006">
    <property type="entry name" value="Sensor histidine kinase WalK"/>
    <property type="match status" value="1"/>
</dbReference>
<evidence type="ECO:0000313" key="11">
    <source>
        <dbReference type="Proteomes" id="UP000261174"/>
    </source>
</evidence>
<dbReference type="SMART" id="SM00387">
    <property type="entry name" value="HATPase_c"/>
    <property type="match status" value="1"/>
</dbReference>
<organism evidence="10 11">
    <name type="scientific">Chitinophaga silvisoli</name>
    <dbReference type="NCBI Taxonomy" id="2291814"/>
    <lineage>
        <taxon>Bacteria</taxon>
        <taxon>Pseudomonadati</taxon>
        <taxon>Bacteroidota</taxon>
        <taxon>Chitinophagia</taxon>
        <taxon>Chitinophagales</taxon>
        <taxon>Chitinophagaceae</taxon>
        <taxon>Chitinophaga</taxon>
    </lineage>
</organism>
<dbReference type="CDD" id="cd00130">
    <property type="entry name" value="PAS"/>
    <property type="match status" value="1"/>
</dbReference>
<keyword evidence="3" id="KW-0597">Phosphoprotein</keyword>
<dbReference type="InterPro" id="IPR052162">
    <property type="entry name" value="Sensor_kinase/Photoreceptor"/>
</dbReference>
<keyword evidence="5" id="KW-0418">Kinase</keyword>
<dbReference type="InterPro" id="IPR004358">
    <property type="entry name" value="Sig_transdc_His_kin-like_C"/>
</dbReference>
<dbReference type="OrthoDB" id="9766459at2"/>
<dbReference type="InterPro" id="IPR035965">
    <property type="entry name" value="PAS-like_dom_sf"/>
</dbReference>
<dbReference type="PANTHER" id="PTHR43304:SF1">
    <property type="entry name" value="PAC DOMAIN-CONTAINING PROTEIN"/>
    <property type="match status" value="1"/>
</dbReference>
<dbReference type="NCBIfam" id="TIGR00229">
    <property type="entry name" value="sensory_box"/>
    <property type="match status" value="1"/>
</dbReference>
<dbReference type="Pfam" id="PF02518">
    <property type="entry name" value="HATPase_c"/>
    <property type="match status" value="1"/>
</dbReference>
<evidence type="ECO:0000259" key="8">
    <source>
        <dbReference type="PROSITE" id="PS50112"/>
    </source>
</evidence>
<evidence type="ECO:0000313" key="10">
    <source>
        <dbReference type="EMBL" id="RFM33994.1"/>
    </source>
</evidence>
<feature type="domain" description="PAS" evidence="8">
    <location>
        <begin position="32"/>
        <end position="79"/>
    </location>
</feature>
<dbReference type="Proteomes" id="UP000261174">
    <property type="component" value="Unassembled WGS sequence"/>
</dbReference>
<dbReference type="PRINTS" id="PR00344">
    <property type="entry name" value="BCTRLSENSOR"/>
</dbReference>
<evidence type="ECO:0000256" key="1">
    <source>
        <dbReference type="ARBA" id="ARBA00000085"/>
    </source>
</evidence>
<evidence type="ECO:0000256" key="6">
    <source>
        <dbReference type="SAM" id="Coils"/>
    </source>
</evidence>
<keyword evidence="4" id="KW-0808">Transferase</keyword>
<dbReference type="InterPro" id="IPR005467">
    <property type="entry name" value="His_kinase_dom"/>
</dbReference>
<evidence type="ECO:0000256" key="5">
    <source>
        <dbReference type="ARBA" id="ARBA00022777"/>
    </source>
</evidence>
<dbReference type="PROSITE" id="PS50113">
    <property type="entry name" value="PAC"/>
    <property type="match status" value="1"/>
</dbReference>
<dbReference type="CDD" id="cd00082">
    <property type="entry name" value="HisKA"/>
    <property type="match status" value="1"/>
</dbReference>
<dbReference type="Gene3D" id="1.10.287.130">
    <property type="match status" value="1"/>
</dbReference>
<dbReference type="PANTHER" id="PTHR43304">
    <property type="entry name" value="PHYTOCHROME-LIKE PROTEIN CPH1"/>
    <property type="match status" value="1"/>
</dbReference>
<accession>A0A3E1P1H1</accession>
<sequence>MELLSKSIQVLGNRLQDVEEKLAATEKLLKSSQDTYASLLGEIQDYAIITLDLQGNIVNWNKGAEHIKGYTAKEVVGKNFRIFYTPAAQADNTPEKILAAAARNGRVQHDDYRVRKDGTLFWGSVTMTALHNNEGELTGFIKITRDLTQRKLMEDQTFQYLSKLETENRELEQFTYIASHDLQEPLRSISTLVELVATEYAGKLDENADNYLRFIRQSSNRMSDLIKALLDYSRIGKVKVKEAVDCNQIILNVVDDLRTAIHESKAQVIMENLPIVQAYPIELKLLFQNLLSNAIKFRQKDVPPVIRISCVKKGHEYEFTFADNGIGIAPRYQEKIFEIFQRLHNQLQYEGTGIGLAHCKKIVTLHGGRIWLNSIPGQGSQFYFTISA</sequence>
<feature type="domain" description="Histidine kinase" evidence="7">
    <location>
        <begin position="177"/>
        <end position="388"/>
    </location>
</feature>
<feature type="domain" description="PAC" evidence="9">
    <location>
        <begin position="107"/>
        <end position="159"/>
    </location>
</feature>
<dbReference type="AlphaFoldDB" id="A0A3E1P1H1"/>
<name>A0A3E1P1H1_9BACT</name>
<dbReference type="SUPFAM" id="SSF55785">
    <property type="entry name" value="PYP-like sensor domain (PAS domain)"/>
    <property type="match status" value="1"/>
</dbReference>
<dbReference type="Gene3D" id="3.30.450.20">
    <property type="entry name" value="PAS domain"/>
    <property type="match status" value="1"/>
</dbReference>
<evidence type="ECO:0000256" key="4">
    <source>
        <dbReference type="ARBA" id="ARBA00022679"/>
    </source>
</evidence>
<dbReference type="InterPro" id="IPR000700">
    <property type="entry name" value="PAS-assoc_C"/>
</dbReference>
<comment type="catalytic activity">
    <reaction evidence="1">
        <text>ATP + protein L-histidine = ADP + protein N-phospho-L-histidine.</text>
        <dbReference type="EC" id="2.7.13.3"/>
    </reaction>
</comment>
<dbReference type="InterPro" id="IPR003661">
    <property type="entry name" value="HisK_dim/P_dom"/>
</dbReference>
<protein>
    <recommendedName>
        <fullName evidence="2">histidine kinase</fullName>
        <ecNumber evidence="2">2.7.13.3</ecNumber>
    </recommendedName>
</protein>
<dbReference type="GO" id="GO:0000155">
    <property type="term" value="F:phosphorelay sensor kinase activity"/>
    <property type="evidence" value="ECO:0007669"/>
    <property type="project" value="InterPro"/>
</dbReference>
<dbReference type="InterPro" id="IPR036097">
    <property type="entry name" value="HisK_dim/P_sf"/>
</dbReference>
<dbReference type="EC" id="2.7.13.3" evidence="2"/>
<proteinExistence type="predicted"/>
<dbReference type="PROSITE" id="PS50109">
    <property type="entry name" value="HIS_KIN"/>
    <property type="match status" value="1"/>
</dbReference>
<comment type="caution">
    <text evidence="10">The sequence shown here is derived from an EMBL/GenBank/DDBJ whole genome shotgun (WGS) entry which is preliminary data.</text>
</comment>
<dbReference type="Pfam" id="PF13426">
    <property type="entry name" value="PAS_9"/>
    <property type="match status" value="1"/>
</dbReference>
<dbReference type="InterPro" id="IPR000014">
    <property type="entry name" value="PAS"/>
</dbReference>
<feature type="coiled-coil region" evidence="6">
    <location>
        <begin position="1"/>
        <end position="35"/>
    </location>
</feature>
<gene>
    <name evidence="10" type="ORF">DXN04_17490</name>
</gene>
<dbReference type="Pfam" id="PF00512">
    <property type="entry name" value="HisKA"/>
    <property type="match status" value="1"/>
</dbReference>